<keyword evidence="6" id="KW-0378">Hydrolase</keyword>
<keyword evidence="7" id="KW-0788">Thiol protease</keyword>
<feature type="region of interest" description="Disordered" evidence="8">
    <location>
        <begin position="294"/>
        <end position="318"/>
    </location>
</feature>
<evidence type="ECO:0000256" key="2">
    <source>
        <dbReference type="ARBA" id="ARBA00009085"/>
    </source>
</evidence>
<dbReference type="InterPro" id="IPR038765">
    <property type="entry name" value="Papain-like_cys_pep_sf"/>
</dbReference>
<dbReference type="InterPro" id="IPR001394">
    <property type="entry name" value="Peptidase_C19_UCH"/>
</dbReference>
<sequence length="795" mass="89291">MYKQPSKEKRGQNSSIESASSCGESEEFQLFIRDNTSPYPPGLTNLGNTCYINATLQCLLTIQPLVDWLISQSEKYCYQSLKPEGPLLTPILSKLVVAIFRKDYSLELEEFRRVIGELVKHHIDCNTSSPAMQDFKEPREQDAQEFLLFLLNQLHDETVGNPTGRGPATSEILRIFEGTLQTQLSYPQRNRCWKNLYMRPFSNEPKGNSEVFLSLSVPIPVPGNQLKAATDLLDSNACDLNIVFNEIREDDSSICFRRLLKVHPSTDIQSVYNQVFSFPSIGSSITPSATSLALRSSHTTGSGSHRNSKESTHEDFLPSSPSILDPFILVQESSGRAVDLTDGLNMEDNFFTSSQVVTATVKRSLLNGDALFIVRLNSKPSSEEPQLTSSSFSLNRTVISGVEAGKQAVESRMQLLLVHVEERESHKLFHIPSDDNNATRAANFRRFSPPLSVNVPNDIRFDNLRFLALQSLLVCCGNCPPTESMLTSETYRNVCFWVVDAAPGWLSTEKGDSPRLLRLLVVWPSPPVDPLRTFKVDTDLPLREFLIDPNVTSDCNSRFARANTFEESELTIRKCLEEFIKKANVTRAHPRNHCEKQQTTVELTTWLEKAPKYLILHLNRFVHMPESSGGNGLMKINSLVKYPTSDLDLSFMFGQSISKGSKRNKNSSNSDLGKPVYDLVAVCNHKGSIETGHITAYCKSLVSGQWWHYNDLKVQKVSPDQVVQPGAYILFYKKRDADVGDIRKTVAKLFEISKERRDRDVASNSPSSAASHTGKRTSTTRPCTLTNWLSKRSRR</sequence>
<dbReference type="Proteomes" id="UP000282613">
    <property type="component" value="Unassembled WGS sequence"/>
</dbReference>
<dbReference type="GO" id="GO:0006508">
    <property type="term" value="P:proteolysis"/>
    <property type="evidence" value="ECO:0007669"/>
    <property type="project" value="UniProtKB-KW"/>
</dbReference>
<keyword evidence="5" id="KW-0833">Ubl conjugation pathway</keyword>
<evidence type="ECO:0000256" key="1">
    <source>
        <dbReference type="ARBA" id="ARBA00000707"/>
    </source>
</evidence>
<dbReference type="InterPro" id="IPR018200">
    <property type="entry name" value="USP_CS"/>
</dbReference>
<dbReference type="SUPFAM" id="SSF54001">
    <property type="entry name" value="Cysteine proteinases"/>
    <property type="match status" value="1"/>
</dbReference>
<organism evidence="12">
    <name type="scientific">Taenia asiatica</name>
    <name type="common">Asian tapeworm</name>
    <dbReference type="NCBI Taxonomy" id="60517"/>
    <lineage>
        <taxon>Eukaryota</taxon>
        <taxon>Metazoa</taxon>
        <taxon>Spiralia</taxon>
        <taxon>Lophotrochozoa</taxon>
        <taxon>Platyhelminthes</taxon>
        <taxon>Cestoda</taxon>
        <taxon>Eucestoda</taxon>
        <taxon>Cyclophyllidea</taxon>
        <taxon>Taeniidae</taxon>
        <taxon>Taenia</taxon>
    </lineage>
</organism>
<feature type="compositionally biased region" description="Polar residues" evidence="8">
    <location>
        <begin position="762"/>
        <end position="784"/>
    </location>
</feature>
<dbReference type="Pfam" id="PF00443">
    <property type="entry name" value="UCH"/>
    <property type="match status" value="1"/>
</dbReference>
<feature type="compositionally biased region" description="Basic and acidic residues" evidence="8">
    <location>
        <begin position="307"/>
        <end position="316"/>
    </location>
</feature>
<dbReference type="OrthoDB" id="292964at2759"/>
<dbReference type="PANTHER" id="PTHR21646:SF24">
    <property type="entry name" value="UBIQUITIN CARBOXYL-TERMINAL HYDROLASE"/>
    <property type="match status" value="1"/>
</dbReference>
<feature type="region of interest" description="Disordered" evidence="8">
    <location>
        <begin position="1"/>
        <end position="21"/>
    </location>
</feature>
<accession>A0A0R3W4X4</accession>
<evidence type="ECO:0000256" key="7">
    <source>
        <dbReference type="ARBA" id="ARBA00022807"/>
    </source>
</evidence>
<evidence type="ECO:0000313" key="10">
    <source>
        <dbReference type="EMBL" id="VDK34551.1"/>
    </source>
</evidence>
<feature type="compositionally biased region" description="Basic and acidic residues" evidence="8">
    <location>
        <begin position="1"/>
        <end position="11"/>
    </location>
</feature>
<evidence type="ECO:0000256" key="3">
    <source>
        <dbReference type="ARBA" id="ARBA00012759"/>
    </source>
</evidence>
<feature type="domain" description="USP" evidence="9">
    <location>
        <begin position="41"/>
        <end position="735"/>
    </location>
</feature>
<dbReference type="PANTHER" id="PTHR21646">
    <property type="entry name" value="UBIQUITIN CARBOXYL-TERMINAL HYDROLASE"/>
    <property type="match status" value="1"/>
</dbReference>
<protein>
    <recommendedName>
        <fullName evidence="3">ubiquitinyl hydrolase 1</fullName>
        <ecNumber evidence="3">3.4.19.12</ecNumber>
    </recommendedName>
</protein>
<gene>
    <name evidence="10" type="ORF">TASK_LOCUS5131</name>
</gene>
<dbReference type="PROSITE" id="PS00972">
    <property type="entry name" value="USP_1"/>
    <property type="match status" value="1"/>
</dbReference>
<dbReference type="GO" id="GO:0016579">
    <property type="term" value="P:protein deubiquitination"/>
    <property type="evidence" value="ECO:0007669"/>
    <property type="project" value="InterPro"/>
</dbReference>
<keyword evidence="11" id="KW-1185">Reference proteome</keyword>
<dbReference type="PROSITE" id="PS50235">
    <property type="entry name" value="USP_3"/>
    <property type="match status" value="1"/>
</dbReference>
<dbReference type="STRING" id="60517.A0A0R3W4X4"/>
<evidence type="ECO:0000256" key="5">
    <source>
        <dbReference type="ARBA" id="ARBA00022786"/>
    </source>
</evidence>
<feature type="region of interest" description="Disordered" evidence="8">
    <location>
        <begin position="757"/>
        <end position="784"/>
    </location>
</feature>
<dbReference type="EMBL" id="UYRS01018394">
    <property type="protein sequence ID" value="VDK34551.1"/>
    <property type="molecule type" value="Genomic_DNA"/>
</dbReference>
<dbReference type="InterPro" id="IPR050185">
    <property type="entry name" value="Ub_carboxyl-term_hydrolase"/>
</dbReference>
<keyword evidence="4" id="KW-0645">Protease</keyword>
<reference evidence="10 11" key="2">
    <citation type="submission" date="2018-11" db="EMBL/GenBank/DDBJ databases">
        <authorList>
            <consortium name="Pathogen Informatics"/>
        </authorList>
    </citation>
    <scope>NUCLEOTIDE SEQUENCE [LARGE SCALE GENOMIC DNA]</scope>
</reference>
<evidence type="ECO:0000256" key="8">
    <source>
        <dbReference type="SAM" id="MobiDB-lite"/>
    </source>
</evidence>
<dbReference type="InterPro" id="IPR028889">
    <property type="entry name" value="USP"/>
</dbReference>
<dbReference type="GO" id="GO:0004843">
    <property type="term" value="F:cysteine-type deubiquitinase activity"/>
    <property type="evidence" value="ECO:0007669"/>
    <property type="project" value="UniProtKB-EC"/>
</dbReference>
<name>A0A0R3W4X4_TAEAS</name>
<comment type="similarity">
    <text evidence="2">Belongs to the peptidase C19 family.</text>
</comment>
<evidence type="ECO:0000313" key="11">
    <source>
        <dbReference type="Proteomes" id="UP000282613"/>
    </source>
</evidence>
<evidence type="ECO:0000313" key="12">
    <source>
        <dbReference type="WBParaSite" id="TASK_0000513001-mRNA-1"/>
    </source>
</evidence>
<dbReference type="WBParaSite" id="TASK_0000513001-mRNA-1">
    <property type="protein sequence ID" value="TASK_0000513001-mRNA-1"/>
    <property type="gene ID" value="TASK_0000513001"/>
</dbReference>
<evidence type="ECO:0000256" key="4">
    <source>
        <dbReference type="ARBA" id="ARBA00022670"/>
    </source>
</evidence>
<evidence type="ECO:0000256" key="6">
    <source>
        <dbReference type="ARBA" id="ARBA00022801"/>
    </source>
</evidence>
<dbReference type="Gene3D" id="3.90.70.10">
    <property type="entry name" value="Cysteine proteinases"/>
    <property type="match status" value="2"/>
</dbReference>
<reference evidence="12" key="1">
    <citation type="submission" date="2017-02" db="UniProtKB">
        <authorList>
            <consortium name="WormBaseParasite"/>
        </authorList>
    </citation>
    <scope>IDENTIFICATION</scope>
</reference>
<evidence type="ECO:0000259" key="9">
    <source>
        <dbReference type="PROSITE" id="PS50235"/>
    </source>
</evidence>
<dbReference type="EC" id="3.4.19.12" evidence="3"/>
<dbReference type="AlphaFoldDB" id="A0A0R3W4X4"/>
<comment type="catalytic activity">
    <reaction evidence="1">
        <text>Thiol-dependent hydrolysis of ester, thioester, amide, peptide and isopeptide bonds formed by the C-terminal Gly of ubiquitin (a 76-residue protein attached to proteins as an intracellular targeting signal).</text>
        <dbReference type="EC" id="3.4.19.12"/>
    </reaction>
</comment>
<feature type="compositionally biased region" description="Polar residues" evidence="8">
    <location>
        <begin position="294"/>
        <end position="305"/>
    </location>
</feature>
<proteinExistence type="inferred from homology"/>